<dbReference type="InterPro" id="IPR006139">
    <property type="entry name" value="D-isomer_2_OHA_DH_cat_dom"/>
</dbReference>
<gene>
    <name evidence="8" type="ORF">D9V32_12065</name>
</gene>
<dbReference type="SUPFAM" id="SSF52283">
    <property type="entry name" value="Formate/glycerate dehydrogenase catalytic domain-like"/>
    <property type="match status" value="1"/>
</dbReference>
<feature type="domain" description="D-isomer specific 2-hydroxyacid dehydrogenase NAD-binding" evidence="7">
    <location>
        <begin position="130"/>
        <end position="299"/>
    </location>
</feature>
<proteinExistence type="inferred from homology"/>
<comment type="similarity">
    <text evidence="1 5">Belongs to the D-isomer specific 2-hydroxyacid dehydrogenase family.</text>
</comment>
<keyword evidence="2" id="KW-0028">Amino-acid biosynthesis</keyword>
<comment type="caution">
    <text evidence="8">The sequence shown here is derived from an EMBL/GenBank/DDBJ whole genome shotgun (WGS) entry which is preliminary data.</text>
</comment>
<dbReference type="InterPro" id="IPR029752">
    <property type="entry name" value="D-isomer_DH_CS1"/>
</dbReference>
<dbReference type="Proteomes" id="UP000272503">
    <property type="component" value="Unassembled WGS sequence"/>
</dbReference>
<dbReference type="InterPro" id="IPR036291">
    <property type="entry name" value="NAD(P)-bd_dom_sf"/>
</dbReference>
<dbReference type="GO" id="GO:0016616">
    <property type="term" value="F:oxidoreductase activity, acting on the CH-OH group of donors, NAD or NADP as acceptor"/>
    <property type="evidence" value="ECO:0007669"/>
    <property type="project" value="InterPro"/>
</dbReference>
<protein>
    <submittedName>
        <fullName evidence="8">Oxidoreductase</fullName>
    </submittedName>
</protein>
<keyword evidence="4" id="KW-0520">NAD</keyword>
<name>A0A3L7A487_9MICO</name>
<evidence type="ECO:0000259" key="7">
    <source>
        <dbReference type="Pfam" id="PF02826"/>
    </source>
</evidence>
<dbReference type="PANTHER" id="PTHR42789:SF1">
    <property type="entry name" value="D-ISOMER SPECIFIC 2-HYDROXYACID DEHYDROGENASE FAMILY PROTEIN (AFU_ORTHOLOGUE AFUA_6G10090)"/>
    <property type="match status" value="1"/>
</dbReference>
<keyword evidence="9" id="KW-1185">Reference proteome</keyword>
<dbReference type="PANTHER" id="PTHR42789">
    <property type="entry name" value="D-ISOMER SPECIFIC 2-HYDROXYACID DEHYDROGENASE FAMILY PROTEIN (AFU_ORTHOLOGUE AFUA_6G10090)"/>
    <property type="match status" value="1"/>
</dbReference>
<dbReference type="AlphaFoldDB" id="A0A3L7A487"/>
<dbReference type="PROSITE" id="PS00065">
    <property type="entry name" value="D_2_HYDROXYACID_DH_1"/>
    <property type="match status" value="1"/>
</dbReference>
<dbReference type="InterPro" id="IPR006140">
    <property type="entry name" value="D-isomer_DH_NAD-bd"/>
</dbReference>
<dbReference type="EMBL" id="RCUX01000009">
    <property type="protein sequence ID" value="RLP74768.1"/>
    <property type="molecule type" value="Genomic_DNA"/>
</dbReference>
<dbReference type="InterPro" id="IPR050857">
    <property type="entry name" value="D-2-hydroxyacid_DH"/>
</dbReference>
<organism evidence="8 9">
    <name type="scientific">Mycetocola tolaasinivorans</name>
    <dbReference type="NCBI Taxonomy" id="76635"/>
    <lineage>
        <taxon>Bacteria</taxon>
        <taxon>Bacillati</taxon>
        <taxon>Actinomycetota</taxon>
        <taxon>Actinomycetes</taxon>
        <taxon>Micrococcales</taxon>
        <taxon>Microbacteriaceae</taxon>
        <taxon>Mycetocola</taxon>
    </lineage>
</organism>
<evidence type="ECO:0000313" key="9">
    <source>
        <dbReference type="Proteomes" id="UP000272503"/>
    </source>
</evidence>
<feature type="domain" description="D-isomer specific 2-hydroxyacid dehydrogenase catalytic" evidence="6">
    <location>
        <begin position="38"/>
        <end position="323"/>
    </location>
</feature>
<evidence type="ECO:0000256" key="1">
    <source>
        <dbReference type="ARBA" id="ARBA00005854"/>
    </source>
</evidence>
<dbReference type="OrthoDB" id="117809at2"/>
<dbReference type="SUPFAM" id="SSF51735">
    <property type="entry name" value="NAD(P)-binding Rossmann-fold domains"/>
    <property type="match status" value="1"/>
</dbReference>
<reference evidence="8 9" key="1">
    <citation type="submission" date="2018-10" db="EMBL/GenBank/DDBJ databases">
        <authorList>
            <person name="Li J."/>
        </authorList>
    </citation>
    <scope>NUCLEOTIDE SEQUENCE [LARGE SCALE GENOMIC DNA]</scope>
    <source>
        <strain evidence="8 9">IF 016277</strain>
    </source>
</reference>
<evidence type="ECO:0000256" key="2">
    <source>
        <dbReference type="ARBA" id="ARBA00022605"/>
    </source>
</evidence>
<dbReference type="Gene3D" id="3.40.50.720">
    <property type="entry name" value="NAD(P)-binding Rossmann-like Domain"/>
    <property type="match status" value="2"/>
</dbReference>
<dbReference type="Pfam" id="PF02826">
    <property type="entry name" value="2-Hacid_dh_C"/>
    <property type="match status" value="1"/>
</dbReference>
<dbReference type="GO" id="GO:0051287">
    <property type="term" value="F:NAD binding"/>
    <property type="evidence" value="ECO:0007669"/>
    <property type="project" value="InterPro"/>
</dbReference>
<evidence type="ECO:0000259" key="6">
    <source>
        <dbReference type="Pfam" id="PF00389"/>
    </source>
</evidence>
<evidence type="ECO:0000256" key="5">
    <source>
        <dbReference type="RuleBase" id="RU003719"/>
    </source>
</evidence>
<evidence type="ECO:0000313" key="8">
    <source>
        <dbReference type="EMBL" id="RLP74768.1"/>
    </source>
</evidence>
<accession>A0A3L7A487</accession>
<dbReference type="GO" id="GO:0008652">
    <property type="term" value="P:amino acid biosynthetic process"/>
    <property type="evidence" value="ECO:0007669"/>
    <property type="project" value="UniProtKB-KW"/>
</dbReference>
<evidence type="ECO:0000256" key="3">
    <source>
        <dbReference type="ARBA" id="ARBA00023002"/>
    </source>
</evidence>
<keyword evidence="3 5" id="KW-0560">Oxidoreductase</keyword>
<sequence>MSSPAWPLVPRVSAVPGKILVTPRSLTAENVATHPLLEPLRAAGYEIVAGPAGRQPEPAELRELVADIEGWVAGVEPIDAETLAAAPHLRVISRNGAGADAIDLAAASARGIRVETARGANARGVAELALGLILGSLRQIPAANSLLHDGGWARARGREVAEVTVGIVGFGAIGRHVASTILQLGGRVVAYDPFVTEDTEGVELVNLPTLFRESNVVTLHAPPPADGTPLVGRDLLALMPAGSVLINTARSALVDHAAVLDAYADGTLISYAVDAFATEPPELDATLSHPHTLLTPHIGAFTGASTQRAAEAAVENLLAALTNQ</sequence>
<dbReference type="Pfam" id="PF00389">
    <property type="entry name" value="2-Hacid_dh"/>
    <property type="match status" value="1"/>
</dbReference>
<evidence type="ECO:0000256" key="4">
    <source>
        <dbReference type="ARBA" id="ARBA00023027"/>
    </source>
</evidence>